<reference evidence="1" key="1">
    <citation type="submission" date="2022-08" db="EMBL/GenBank/DDBJ databases">
        <authorList>
            <person name="Kallberg Y."/>
            <person name="Tangrot J."/>
            <person name="Rosling A."/>
        </authorList>
    </citation>
    <scope>NUCLEOTIDE SEQUENCE</scope>
    <source>
        <strain evidence="1">Wild A</strain>
    </source>
</reference>
<comment type="caution">
    <text evidence="1">The sequence shown here is derived from an EMBL/GenBank/DDBJ whole genome shotgun (WGS) entry which is preliminary data.</text>
</comment>
<accession>A0A9W4WVU3</accession>
<proteinExistence type="predicted"/>
<evidence type="ECO:0000313" key="1">
    <source>
        <dbReference type="EMBL" id="CAI2167396.1"/>
    </source>
</evidence>
<protein>
    <submittedName>
        <fullName evidence="1">13806_t:CDS:1</fullName>
    </submittedName>
</protein>
<sequence>MSSMSQYVKLENTESSAQHIRDLEGIEKMIVELMDTAAKSIMSLVLDGHTNNNDEKTETMANRLGPEQRIESFQALTKQFSEVNHVILALLTFKKIQVDLRYKFRQMRNMGITSGDIPIRTVTYGEAKEYETWMNAAKILRKELEKIVEIGTVAGGLQDMKNDNMEIDEPYR</sequence>
<evidence type="ECO:0000313" key="2">
    <source>
        <dbReference type="Proteomes" id="UP001153678"/>
    </source>
</evidence>
<dbReference type="OrthoDB" id="5418434at2759"/>
<gene>
    <name evidence="1" type="ORF">FWILDA_LOCUS3052</name>
</gene>
<name>A0A9W4WVU3_9GLOM</name>
<dbReference type="Proteomes" id="UP001153678">
    <property type="component" value="Unassembled WGS sequence"/>
</dbReference>
<organism evidence="1 2">
    <name type="scientific">Funneliformis geosporum</name>
    <dbReference type="NCBI Taxonomy" id="1117311"/>
    <lineage>
        <taxon>Eukaryota</taxon>
        <taxon>Fungi</taxon>
        <taxon>Fungi incertae sedis</taxon>
        <taxon>Mucoromycota</taxon>
        <taxon>Glomeromycotina</taxon>
        <taxon>Glomeromycetes</taxon>
        <taxon>Glomerales</taxon>
        <taxon>Glomeraceae</taxon>
        <taxon>Funneliformis</taxon>
    </lineage>
</organism>
<dbReference type="EMBL" id="CAMKVN010000388">
    <property type="protein sequence ID" value="CAI2167396.1"/>
    <property type="molecule type" value="Genomic_DNA"/>
</dbReference>
<keyword evidence="2" id="KW-1185">Reference proteome</keyword>
<dbReference type="AlphaFoldDB" id="A0A9W4WVU3"/>